<evidence type="ECO:0000256" key="4">
    <source>
        <dbReference type="ARBA" id="ARBA00023136"/>
    </source>
</evidence>
<evidence type="ECO:0000256" key="2">
    <source>
        <dbReference type="ARBA" id="ARBA00022692"/>
    </source>
</evidence>
<dbReference type="InterPro" id="IPR013122">
    <property type="entry name" value="PKD1_2_channel"/>
</dbReference>
<comment type="subcellular location">
    <subcellularLocation>
        <location evidence="1">Membrane</location>
        <topology evidence="1">Multi-pass membrane protein</topology>
    </subcellularLocation>
</comment>
<dbReference type="Proteomes" id="UP000815325">
    <property type="component" value="Unassembled WGS sequence"/>
</dbReference>
<evidence type="ECO:0000313" key="9">
    <source>
        <dbReference type="Proteomes" id="UP000815325"/>
    </source>
</evidence>
<keyword evidence="9" id="KW-1185">Reference proteome</keyword>
<keyword evidence="4 6" id="KW-0472">Membrane</keyword>
<evidence type="ECO:0000313" key="8">
    <source>
        <dbReference type="EMBL" id="KAF5831020.1"/>
    </source>
</evidence>
<feature type="transmembrane region" description="Helical" evidence="6">
    <location>
        <begin position="1708"/>
        <end position="1731"/>
    </location>
</feature>
<gene>
    <name evidence="8" type="ORF">DUNSADRAFT_13740</name>
</gene>
<keyword evidence="2 6" id="KW-0812">Transmembrane</keyword>
<feature type="compositionally biased region" description="Pro residues" evidence="5">
    <location>
        <begin position="141"/>
        <end position="190"/>
    </location>
</feature>
<evidence type="ECO:0000256" key="3">
    <source>
        <dbReference type="ARBA" id="ARBA00022989"/>
    </source>
</evidence>
<dbReference type="Pfam" id="PF08016">
    <property type="entry name" value="PKD_channel"/>
    <property type="match status" value="1"/>
</dbReference>
<feature type="transmembrane region" description="Helical" evidence="6">
    <location>
        <begin position="1668"/>
        <end position="1687"/>
    </location>
</feature>
<feature type="transmembrane region" description="Helical" evidence="6">
    <location>
        <begin position="1805"/>
        <end position="1825"/>
    </location>
</feature>
<dbReference type="EMBL" id="MU069985">
    <property type="protein sequence ID" value="KAF5831020.1"/>
    <property type="molecule type" value="Genomic_DNA"/>
</dbReference>
<feature type="region of interest" description="Disordered" evidence="5">
    <location>
        <begin position="2173"/>
        <end position="2215"/>
    </location>
</feature>
<evidence type="ECO:0000256" key="6">
    <source>
        <dbReference type="SAM" id="Phobius"/>
    </source>
</evidence>
<feature type="transmembrane region" description="Helical" evidence="6">
    <location>
        <begin position="1544"/>
        <end position="1567"/>
    </location>
</feature>
<feature type="transmembrane region" description="Helical" evidence="6">
    <location>
        <begin position="1380"/>
        <end position="1399"/>
    </location>
</feature>
<feature type="compositionally biased region" description="Basic residues" evidence="5">
    <location>
        <begin position="123"/>
        <end position="132"/>
    </location>
</feature>
<feature type="region of interest" description="Disordered" evidence="5">
    <location>
        <begin position="123"/>
        <end position="194"/>
    </location>
</feature>
<feature type="region of interest" description="Disordered" evidence="5">
    <location>
        <begin position="585"/>
        <end position="618"/>
    </location>
</feature>
<feature type="region of interest" description="Disordered" evidence="5">
    <location>
        <begin position="1955"/>
        <end position="2011"/>
    </location>
</feature>
<protein>
    <recommendedName>
        <fullName evidence="7">Polycystin cation channel PKD1/PKD2 domain-containing protein</fullName>
    </recommendedName>
</protein>
<reference evidence="8" key="1">
    <citation type="submission" date="2017-08" db="EMBL/GenBank/DDBJ databases">
        <authorList>
            <person name="Polle J.E."/>
            <person name="Barry K."/>
            <person name="Cushman J."/>
            <person name="Schmutz J."/>
            <person name="Tran D."/>
            <person name="Hathwaick L.T."/>
            <person name="Yim W.C."/>
            <person name="Jenkins J."/>
            <person name="Mckie-Krisberg Z.M."/>
            <person name="Prochnik S."/>
            <person name="Lindquist E."/>
            <person name="Dockter R.B."/>
            <person name="Adam C."/>
            <person name="Molina H."/>
            <person name="Bunkerborg J."/>
            <person name="Jin E."/>
            <person name="Buchheim M."/>
            <person name="Magnuson J."/>
        </authorList>
    </citation>
    <scope>NUCLEOTIDE SEQUENCE</scope>
    <source>
        <strain evidence="8">CCAP 19/18</strain>
    </source>
</reference>
<feature type="compositionally biased region" description="Basic and acidic residues" evidence="5">
    <location>
        <begin position="1993"/>
        <end position="2011"/>
    </location>
</feature>
<accession>A0ABQ7G8W0</accession>
<evidence type="ECO:0000256" key="1">
    <source>
        <dbReference type="ARBA" id="ARBA00004141"/>
    </source>
</evidence>
<sequence>MPQLADMQCCPISLHMQLCPLLLCQILHQPHPPALCPPSRQFHHHPHLAQNPTHRLRQALPLPALRHHCRHHLSQHLLHHPHFLRSSLLPHLLNLRPPAQLPLLHLPRVLSLLFRPHHPQVRRHLARHHPSHSHPLLVASPSPPPPPSPQPPPPPSPSPTPPPSPSPRPPPFLATDPRPPPAPPPPPPVPYTSAPVILINQRPGLDEAEQVPIIRPDPLDPSRGDLSGFQTTITVSLGAYKDLGATLVDDPQEDLAVTSHLFLAGEDNFRTVTRSNGERVCKEEEDPGNTYCSVESICIVFTDSEESDVTTERYPPEISLRGSGDEVTNSESFTSRVQKTVQIVAVCSTGEVLCSAGVCAEGLAQCSLFGVSSSDTDETAETQATTEQDEEIAPAPYIGLRVVPDREENGDNILIPEGLEYVACNSEGAQEPCEPGADARDETGDISNRVWACPQSPLMPANCLASPSDCPFNKYGFEAAGLRYCQFDVPEGQEDFVEGDSFEILFVALANNGRTSEKRRFLTIGRRCPNDDQPFWCNAPDLGKPESRCVALNCEQWRAIGAPDSPGENDTPGFGTAAAAAADNDVNDESTVSNPDNDDFPVAPRGVEAGSDGAEGRRLQSRSLLQEDEDTEVIPTVTNTINLAFGFSARTTSDDVAWRNDPLAPCQPDADPDTVCGAAAIDATGNPVPLTVSTPCTDPFNTYATYKEFVAAVRRTRDLEAGAAEDCEADLCSPLAADRGQCPPGKYIVRYGAVDSQKRESALNLIFRIENGARHKVQILGTLPCDLETEINSGRPILYGLPYLKALGLNLDSIRRVKLLGERVRISRDPAHPGNADMPPMCEALFQMELQVGCTPGEPGFRRGPRLPETPEQWCPCTIEWDPTYLGAGNKYVLDPSRTYPIVSDRTGRPVYGPLISYSLQEPTGVFPNSPSPFCSAVTPPSDSTEAILKREGAAALSNSEDASNSLLAFMDRLSDSVEDIMDNKHNETDRRIEQQWRELLSTYAEVVGFRTDSLQQLEEQLQALDPTALELVSLNEEASVLTSSEAASFSNPSSVSGLTTTSSSPFLSNTLWVGQEPLPDVSEQAAYGYSECVENDRGGTDTRFFFVVEGNHSVEASGEELRDDVTALLSTLGMQRVLHRRMLLDSHIWSGYPVTLEGTRNLAGPTSGDEQSLYGTDRIIGIRGNQVLAGAMFFQERRAPTALAPGGDRYSSICVSDSLASDLAAECQAARLQAAKADVAFKDLQAARNPSGRVWIGVDPAFVSTGPMFDLSVSNSPEGWYNTSQGSVEVNRFGIPHGFESAPLNLPGLPESHDLVFPIMVDINAGNGQTRRILDFMKEGNYFDCLVETFFDVQALESKDYTTGGLVMEGMRLRLANDIVLLAFVLAYSLSSILDIVFSLKAKARRKRTWRALQHVSAARNYLLSGNNSSSRDDPSSRDSLFEAVLNHEHGSDASFGSLDNSLLADLDDSQVDEHPIPGEEQRAIKFSRSSMRSLRVQDSLARSSGLSTSSVSSLGSRIYHGLKEIMQHPEERVYRGTMNAFWLSYEVVTCLFLLCGLGLMLYYAFGLQPKEAPTERRIKVYDSFVAPARPFLLNRIVPEQSSVTLGSNNVTQITNGTEALDELDQSLSTRAPGQFGRWREGVEDARGLSETASMFEALDYMVTVRAAYTLIFAGAMVMLLSRLLVQASFQPRLSLIAGTLVLSTPEICYFIFLLVVCGVMLAMGMNIVFGTDSTTLHSLSSSMSFVFEGVLLGGDQGTDTEEVAMEFLREESVAPHRYSEEVAFDTNLATSAMAAFCISIRPLLFIYMFVIMMTILAIPYAALKEGVRSASGVHQDIFNLVSWVWKIVAQRQPDNTSLKRFVKALLEENGSNNLKIFSLLAKLPKLKQHGHPPPDNGIKGEPPRACKAGRARKSVDELDWAKLQSLIHDDGHEASSTALSSSADANALAPAHARQWSSDAGTALGSTWPKESLSKSTGNLNASLPVHTRQRSREAGTARESTLPKERLSKSAQLKAWVQELRILTKLKSLSIPSSPRHKQDAAFAPDDEFCYSMEKRMASGKSNPFQDVDFEAFKQQIEGLLATQRQDDKELAARMAQSMRVVFGTNTEAFSMKTNLILAHCQTAKARRPDLPERQGTLLRHAASDMANSLRRVFSAPSPAQVEHHLSYTNPAYEPDADAASASRVVGRDRNAEESNGGLPLPVFSQLPRDSTGSTAPEVSVALWPLSTTASQGKPELSTSSLVTTMLLKDIAAMPPKDAAQVVERLVELTLEARSALQAVQAACEACKQMANFIGALLHSNNPDLERVKIEFK</sequence>
<evidence type="ECO:0000256" key="5">
    <source>
        <dbReference type="SAM" id="MobiDB-lite"/>
    </source>
</evidence>
<keyword evidence="3 6" id="KW-1133">Transmembrane helix</keyword>
<organism evidence="8 9">
    <name type="scientific">Dunaliella salina</name>
    <name type="common">Green alga</name>
    <name type="synonym">Protococcus salinus</name>
    <dbReference type="NCBI Taxonomy" id="3046"/>
    <lineage>
        <taxon>Eukaryota</taxon>
        <taxon>Viridiplantae</taxon>
        <taxon>Chlorophyta</taxon>
        <taxon>core chlorophytes</taxon>
        <taxon>Chlorophyceae</taxon>
        <taxon>CS clade</taxon>
        <taxon>Chlamydomonadales</taxon>
        <taxon>Dunaliellaceae</taxon>
        <taxon>Dunaliella</taxon>
    </lineage>
</organism>
<evidence type="ECO:0000259" key="7">
    <source>
        <dbReference type="Pfam" id="PF08016"/>
    </source>
</evidence>
<proteinExistence type="predicted"/>
<dbReference type="PANTHER" id="PTHR24216">
    <property type="entry name" value="PAXILLIN-RELATED"/>
    <property type="match status" value="1"/>
</dbReference>
<name>A0ABQ7G8W0_DUNSA</name>
<dbReference type="PANTHER" id="PTHR24216:SF65">
    <property type="entry name" value="PAXILLIN-LIKE PROTEIN 1"/>
    <property type="match status" value="1"/>
</dbReference>
<comment type="caution">
    <text evidence="8">The sequence shown here is derived from an EMBL/GenBank/DDBJ whole genome shotgun (WGS) entry which is preliminary data.</text>
</comment>
<feature type="domain" description="Polycystin cation channel PKD1/PKD2" evidence="7">
    <location>
        <begin position="1653"/>
        <end position="1750"/>
    </location>
</feature>